<gene>
    <name evidence="12" type="ORF">SAMN05421869_110199</name>
</gene>
<keyword evidence="9" id="KW-0812">Transmembrane</keyword>
<dbReference type="PANTHER" id="PTHR24421">
    <property type="entry name" value="NITRATE/NITRITE SENSOR PROTEIN NARX-RELATED"/>
    <property type="match status" value="1"/>
</dbReference>
<dbReference type="InterPro" id="IPR036890">
    <property type="entry name" value="HATPase_C_sf"/>
</dbReference>
<dbReference type="EMBL" id="FNDJ01000010">
    <property type="protein sequence ID" value="SDJ41490.1"/>
    <property type="molecule type" value="Genomic_DNA"/>
</dbReference>
<feature type="domain" description="Signal transduction histidine kinase subgroup 3 dimerisation and phosphoacceptor" evidence="11">
    <location>
        <begin position="173"/>
        <end position="238"/>
    </location>
</feature>
<evidence type="ECO:0000313" key="12">
    <source>
        <dbReference type="EMBL" id="SDJ41490.1"/>
    </source>
</evidence>
<evidence type="ECO:0000256" key="3">
    <source>
        <dbReference type="ARBA" id="ARBA00022553"/>
    </source>
</evidence>
<keyword evidence="8" id="KW-0902">Two-component regulatory system</keyword>
<evidence type="ECO:0000256" key="9">
    <source>
        <dbReference type="SAM" id="Phobius"/>
    </source>
</evidence>
<evidence type="ECO:0000256" key="2">
    <source>
        <dbReference type="ARBA" id="ARBA00012438"/>
    </source>
</evidence>
<keyword evidence="13" id="KW-1185">Reference proteome</keyword>
<keyword evidence="7" id="KW-0067">ATP-binding</keyword>
<dbReference type="GO" id="GO:0005524">
    <property type="term" value="F:ATP binding"/>
    <property type="evidence" value="ECO:0007669"/>
    <property type="project" value="UniProtKB-KW"/>
</dbReference>
<accession>A0A1G8TLD9</accession>
<dbReference type="Gene3D" id="1.20.5.1930">
    <property type="match status" value="1"/>
</dbReference>
<dbReference type="GO" id="GO:0000155">
    <property type="term" value="F:phosphorelay sensor kinase activity"/>
    <property type="evidence" value="ECO:0007669"/>
    <property type="project" value="InterPro"/>
</dbReference>
<name>A0A1G8TLD9_9ACTN</name>
<dbReference type="Proteomes" id="UP000199202">
    <property type="component" value="Unassembled WGS sequence"/>
</dbReference>
<dbReference type="PANTHER" id="PTHR24421:SF10">
    <property type="entry name" value="NITRATE_NITRITE SENSOR PROTEIN NARQ"/>
    <property type="match status" value="1"/>
</dbReference>
<dbReference type="GO" id="GO:0016020">
    <property type="term" value="C:membrane"/>
    <property type="evidence" value="ECO:0007669"/>
    <property type="project" value="InterPro"/>
</dbReference>
<feature type="transmembrane region" description="Helical" evidence="9">
    <location>
        <begin position="72"/>
        <end position="94"/>
    </location>
</feature>
<protein>
    <recommendedName>
        <fullName evidence="2">histidine kinase</fullName>
        <ecNumber evidence="2">2.7.13.3</ecNumber>
    </recommendedName>
</protein>
<evidence type="ECO:0000256" key="4">
    <source>
        <dbReference type="ARBA" id="ARBA00022679"/>
    </source>
</evidence>
<dbReference type="InterPro" id="IPR011712">
    <property type="entry name" value="Sig_transdc_His_kin_sub3_dim/P"/>
</dbReference>
<evidence type="ECO:0000256" key="7">
    <source>
        <dbReference type="ARBA" id="ARBA00022840"/>
    </source>
</evidence>
<keyword evidence="3" id="KW-0597">Phosphoprotein</keyword>
<evidence type="ECO:0000259" key="10">
    <source>
        <dbReference type="Pfam" id="PF02518"/>
    </source>
</evidence>
<keyword evidence="5" id="KW-0547">Nucleotide-binding</keyword>
<dbReference type="AlphaFoldDB" id="A0A1G8TLD9"/>
<dbReference type="InterPro" id="IPR003594">
    <property type="entry name" value="HATPase_dom"/>
</dbReference>
<dbReference type="CDD" id="cd16917">
    <property type="entry name" value="HATPase_UhpB-NarQ-NarX-like"/>
    <property type="match status" value="1"/>
</dbReference>
<feature type="transmembrane region" description="Helical" evidence="9">
    <location>
        <begin position="114"/>
        <end position="136"/>
    </location>
</feature>
<dbReference type="InterPro" id="IPR050482">
    <property type="entry name" value="Sensor_HK_TwoCompSys"/>
</dbReference>
<keyword evidence="9" id="KW-1133">Transmembrane helix</keyword>
<feature type="transmembrane region" description="Helical" evidence="9">
    <location>
        <begin position="20"/>
        <end position="40"/>
    </location>
</feature>
<dbReference type="SUPFAM" id="SSF55874">
    <property type="entry name" value="ATPase domain of HSP90 chaperone/DNA topoisomerase II/histidine kinase"/>
    <property type="match status" value="1"/>
</dbReference>
<dbReference type="Pfam" id="PF02518">
    <property type="entry name" value="HATPase_c"/>
    <property type="match status" value="1"/>
</dbReference>
<dbReference type="STRING" id="633440.SAMN05421869_110199"/>
<comment type="catalytic activity">
    <reaction evidence="1">
        <text>ATP + protein L-histidine = ADP + protein N-phospho-L-histidine.</text>
        <dbReference type="EC" id="2.7.13.3"/>
    </reaction>
</comment>
<organism evidence="12 13">
    <name type="scientific">Nonomuraea jiangxiensis</name>
    <dbReference type="NCBI Taxonomy" id="633440"/>
    <lineage>
        <taxon>Bacteria</taxon>
        <taxon>Bacillati</taxon>
        <taxon>Actinomycetota</taxon>
        <taxon>Actinomycetes</taxon>
        <taxon>Streptosporangiales</taxon>
        <taxon>Streptosporangiaceae</taxon>
        <taxon>Nonomuraea</taxon>
    </lineage>
</organism>
<evidence type="ECO:0000256" key="8">
    <source>
        <dbReference type="ARBA" id="ARBA00023012"/>
    </source>
</evidence>
<dbReference type="Gene3D" id="3.30.565.10">
    <property type="entry name" value="Histidine kinase-like ATPase, C-terminal domain"/>
    <property type="match status" value="1"/>
</dbReference>
<reference evidence="12 13" key="1">
    <citation type="submission" date="2016-10" db="EMBL/GenBank/DDBJ databases">
        <authorList>
            <person name="de Groot N.N."/>
        </authorList>
    </citation>
    <scope>NUCLEOTIDE SEQUENCE [LARGE SCALE GENOMIC DNA]</scope>
    <source>
        <strain evidence="12 13">CGMCC 4.6533</strain>
    </source>
</reference>
<proteinExistence type="predicted"/>
<keyword evidence="4" id="KW-0808">Transferase</keyword>
<dbReference type="EC" id="2.7.13.3" evidence="2"/>
<keyword evidence="9" id="KW-0472">Membrane</keyword>
<evidence type="ECO:0000313" key="13">
    <source>
        <dbReference type="Proteomes" id="UP000199202"/>
    </source>
</evidence>
<dbReference type="GO" id="GO:0046983">
    <property type="term" value="F:protein dimerization activity"/>
    <property type="evidence" value="ECO:0007669"/>
    <property type="project" value="InterPro"/>
</dbReference>
<keyword evidence="6 12" id="KW-0418">Kinase</keyword>
<evidence type="ECO:0000256" key="1">
    <source>
        <dbReference type="ARBA" id="ARBA00000085"/>
    </source>
</evidence>
<dbReference type="Pfam" id="PF07730">
    <property type="entry name" value="HisKA_3"/>
    <property type="match status" value="1"/>
</dbReference>
<feature type="domain" description="Histidine kinase/HSP90-like ATPase" evidence="10">
    <location>
        <begin position="274"/>
        <end position="359"/>
    </location>
</feature>
<evidence type="ECO:0000259" key="11">
    <source>
        <dbReference type="Pfam" id="PF07730"/>
    </source>
</evidence>
<evidence type="ECO:0000256" key="6">
    <source>
        <dbReference type="ARBA" id="ARBA00022777"/>
    </source>
</evidence>
<evidence type="ECO:0000256" key="5">
    <source>
        <dbReference type="ARBA" id="ARBA00022741"/>
    </source>
</evidence>
<sequence>MPRVIRGQTGGVGRVKRGLIAAAGVPLNAVMAVALVLAWAPRIRAGIVSLQRAWAGAALGRAIPARENGPRVLAWLAINAVVGPAFLMAMTAVVNTVGIIVHLRPAVNGPSVTFTLSLALLLLSALGLVVAALMGLAEARLAELLLGSGDSLAQRVRELTASRAAAVDARAAELRRIERDLHDGAQARLIAVRLNLGLARSADDPEQARELIEEAWESAGQALTDLRDLVRGIHPPVLADRGLAGAIEAAALLCPIPVATDLVLAGRPEPPVESALYFAAVEAMTNVTKHSQATRAWVRLRHTGDGLRLVVGDDGHGGADPAAGTGLRGIAERLSAFDGTLTVRSPPGGPTILTMELPCAL</sequence>